<dbReference type="Gene3D" id="3.30.70.1440">
    <property type="entry name" value="Multidrug efflux transporter AcrB pore domain"/>
    <property type="match status" value="1"/>
</dbReference>
<dbReference type="GO" id="GO:0042910">
    <property type="term" value="F:xenobiotic transmembrane transporter activity"/>
    <property type="evidence" value="ECO:0007669"/>
    <property type="project" value="TreeGrafter"/>
</dbReference>
<feature type="transmembrane region" description="Helical" evidence="1">
    <location>
        <begin position="863"/>
        <end position="882"/>
    </location>
</feature>
<dbReference type="PANTHER" id="PTHR32063:SF33">
    <property type="entry name" value="RND SUPERFAMILY EFFLUX PUMP PERMEASE COMPONENT"/>
    <property type="match status" value="1"/>
</dbReference>
<dbReference type="RefSeq" id="WP_321391631.1">
    <property type="nucleotide sequence ID" value="NZ_CP139487.1"/>
</dbReference>
<accession>A0AAX4HLY7</accession>
<feature type="transmembrane region" description="Helical" evidence="1">
    <location>
        <begin position="915"/>
        <end position="939"/>
    </location>
</feature>
<organism evidence="2 3">
    <name type="scientific">Peredibacter starrii</name>
    <dbReference type="NCBI Taxonomy" id="28202"/>
    <lineage>
        <taxon>Bacteria</taxon>
        <taxon>Pseudomonadati</taxon>
        <taxon>Bdellovibrionota</taxon>
        <taxon>Bacteriovoracia</taxon>
        <taxon>Bacteriovoracales</taxon>
        <taxon>Bacteriovoracaceae</taxon>
        <taxon>Peredibacter</taxon>
    </lineage>
</organism>
<reference evidence="2 3" key="1">
    <citation type="submission" date="2023-11" db="EMBL/GenBank/DDBJ databases">
        <title>Peredibacter starrii A3.12.</title>
        <authorList>
            <person name="Mitchell R.J."/>
        </authorList>
    </citation>
    <scope>NUCLEOTIDE SEQUENCE [LARGE SCALE GENOMIC DNA]</scope>
    <source>
        <strain evidence="2 3">A3.12</strain>
    </source>
</reference>
<dbReference type="Gene3D" id="3.30.70.1320">
    <property type="entry name" value="Multidrug efflux transporter AcrB pore domain like"/>
    <property type="match status" value="1"/>
</dbReference>
<evidence type="ECO:0000313" key="2">
    <source>
        <dbReference type="EMBL" id="WPU63939.1"/>
    </source>
</evidence>
<keyword evidence="3" id="KW-1185">Reference proteome</keyword>
<dbReference type="AlphaFoldDB" id="A0AAX4HLY7"/>
<feature type="transmembrane region" description="Helical" evidence="1">
    <location>
        <begin position="889"/>
        <end position="909"/>
    </location>
</feature>
<evidence type="ECO:0000313" key="3">
    <source>
        <dbReference type="Proteomes" id="UP001324634"/>
    </source>
</evidence>
<dbReference type="InterPro" id="IPR027463">
    <property type="entry name" value="AcrB_DN_DC_subdom"/>
</dbReference>
<feature type="transmembrane region" description="Helical" evidence="1">
    <location>
        <begin position="526"/>
        <end position="546"/>
    </location>
</feature>
<feature type="transmembrane region" description="Helical" evidence="1">
    <location>
        <begin position="960"/>
        <end position="984"/>
    </location>
</feature>
<dbReference type="KEGG" id="psti:SOO65_14685"/>
<dbReference type="PANTHER" id="PTHR32063">
    <property type="match status" value="1"/>
</dbReference>
<dbReference type="Proteomes" id="UP001324634">
    <property type="component" value="Chromosome"/>
</dbReference>
<feature type="transmembrane region" description="Helical" evidence="1">
    <location>
        <begin position="429"/>
        <end position="448"/>
    </location>
</feature>
<gene>
    <name evidence="2" type="ORF">SOO65_14685</name>
</gene>
<feature type="transmembrane region" description="Helical" evidence="1">
    <location>
        <begin position="387"/>
        <end position="408"/>
    </location>
</feature>
<proteinExistence type="predicted"/>
<dbReference type="Pfam" id="PF00873">
    <property type="entry name" value="ACR_tran"/>
    <property type="match status" value="1"/>
</dbReference>
<feature type="transmembrane region" description="Helical" evidence="1">
    <location>
        <begin position="361"/>
        <end position="381"/>
    </location>
</feature>
<keyword evidence="1" id="KW-0472">Membrane</keyword>
<dbReference type="InterPro" id="IPR001036">
    <property type="entry name" value="Acrflvin-R"/>
</dbReference>
<evidence type="ECO:0000256" key="1">
    <source>
        <dbReference type="SAM" id="Phobius"/>
    </source>
</evidence>
<keyword evidence="1" id="KW-1133">Transmembrane helix</keyword>
<dbReference type="Gene3D" id="3.30.70.1430">
    <property type="entry name" value="Multidrug efflux transporter AcrB pore domain"/>
    <property type="match status" value="2"/>
</dbReference>
<dbReference type="PRINTS" id="PR00702">
    <property type="entry name" value="ACRIFLAVINRP"/>
</dbReference>
<dbReference type="SUPFAM" id="SSF82693">
    <property type="entry name" value="Multidrug efflux transporter AcrB pore domain, PN1, PN2, PC1 and PC2 subdomains"/>
    <property type="match status" value="2"/>
</dbReference>
<dbReference type="Gene3D" id="1.20.1640.10">
    <property type="entry name" value="Multidrug efflux transporter AcrB transmembrane domain"/>
    <property type="match status" value="2"/>
</dbReference>
<protein>
    <submittedName>
        <fullName evidence="2">Efflux RND transporter permease subunit</fullName>
    </submittedName>
</protein>
<feature type="transmembrane region" description="Helical" evidence="1">
    <location>
        <begin position="996"/>
        <end position="1019"/>
    </location>
</feature>
<dbReference type="SUPFAM" id="SSF82714">
    <property type="entry name" value="Multidrug efflux transporter AcrB TolC docking domain, DN and DC subdomains"/>
    <property type="match status" value="2"/>
</dbReference>
<dbReference type="EMBL" id="CP139487">
    <property type="protein sequence ID" value="WPU63939.1"/>
    <property type="molecule type" value="Genomic_DNA"/>
</dbReference>
<dbReference type="Gene3D" id="3.30.2090.10">
    <property type="entry name" value="Multidrug efflux transporter AcrB TolC docking domain, DN and DC subdomains"/>
    <property type="match status" value="2"/>
</dbReference>
<feature type="transmembrane region" description="Helical" evidence="1">
    <location>
        <begin position="336"/>
        <end position="354"/>
    </location>
</feature>
<dbReference type="SUPFAM" id="SSF82866">
    <property type="entry name" value="Multidrug efflux transporter AcrB transmembrane domain"/>
    <property type="match status" value="2"/>
</dbReference>
<feature type="transmembrane region" description="Helical" evidence="1">
    <location>
        <begin position="460"/>
        <end position="483"/>
    </location>
</feature>
<keyword evidence="1" id="KW-0812">Transmembrane</keyword>
<name>A0AAX4HLY7_9BACT</name>
<dbReference type="GO" id="GO:0005886">
    <property type="term" value="C:plasma membrane"/>
    <property type="evidence" value="ECO:0007669"/>
    <property type="project" value="TreeGrafter"/>
</dbReference>
<sequence>MKNLAKFFIENPKLTVVFSLFLLLFGWQGLSTMNAESYPSVDFATAIIETEYFGATPEDIEVKITKPIEDELRGISGLKDVRSTSQAGRSKIVVRVDMDNPKVVVKDVMGDIQRAIDRTKDLPTDLQDKPKFTEIKSEEFAAMEIAVIGPNLNRQRDIIADALKEDIEDDKNVKSVNLDGYREREFEINLSRQKLDQYHIGVDEVLRKIGARNSNIPGGELETSSTQRMVKVDAKIKTAQELGMTPIRSTFSGGVLYLKDVATVKDGEEEPRVLTRYMGEPATLLTVLKKGGSDTLKLVGGVNPTIKRYEETYKDKARFVIYFNEGQNVEAKLSTLSGNAISGLIVVISVLMFFMHGRLGIMVAISLPVILLATLGLMPYFDMTLNSITILALIIAMGMLVDNSIVIAEEYIRRRQLGSSSLDAAVETIETMWIPISATAFTTIAAFLPMLVTTGIMGRFIAPIPIVVTAALLFCLFECFLLLPMRLHVSSRNLDVKGVEDKKSGWFDKVSAIFSRFMAWTIDHRYITAAGVFGIIVFSFVMIGVFNKFMLFPPDQTEIYLARVEMPEDTKVERTYEVTQELEEKIKAALGKEYLKHSVSLAGTSLPDATDVRGQNGDNVGLVKMYATDFAKFNVPHTEFLAKLRKIKIEGATNLTFEEQINGPPVGAPVTVIFRSNNGKSLDELIGKILADLKNTKGVFDAKVDEVYGPPEVSVVLDFEKLDRLGLTAAAVGNTVRTALSGTFVSDVTLNNKEAELKVKFGDVSKSSVADLGNVKIMDARGNLVPLSLLAKLETSRGTPQVKRYDFKRAKTVTANIEPEVITSVLANAVVSDSFARYTQAHPDVTMVFGGEQESTNESMASLGNAMILALVGIYAIMVYIFRSYLAPGLIMTTIPLGLLGVSVAFWAHGRPVSFLAMIGVIGLAGIIVNNGIILIDFINQMRSEGKMPLREILIQAPTIRLKPVMATSLTTMGGLFPTAYGIGGADAMLVPMTLAMAWGLTTGTILTLVWIPAGYAIIEDLMKLVARLPLIGRFTGSNANQPGLQGAAE</sequence>